<keyword evidence="4 10" id="KW-1133">Transmembrane helix</keyword>
<dbReference type="STRING" id="45351.A7RTJ2"/>
<dbReference type="PRINTS" id="PR00237">
    <property type="entry name" value="GPCRRHODOPSN"/>
</dbReference>
<gene>
    <name evidence="12" type="ORF">NEMVEDRAFT_v1g201937</name>
</gene>
<dbReference type="OMA" id="TYRIVIF"/>
<dbReference type="PANTHER" id="PTHR24246">
    <property type="entry name" value="OLFACTORY RECEPTOR AND ADENOSINE RECEPTOR"/>
    <property type="match status" value="1"/>
</dbReference>
<evidence type="ECO:0000256" key="6">
    <source>
        <dbReference type="ARBA" id="ARBA00023136"/>
    </source>
</evidence>
<dbReference type="eggNOG" id="KOG3656">
    <property type="taxonomic scope" value="Eukaryota"/>
</dbReference>
<evidence type="ECO:0000256" key="5">
    <source>
        <dbReference type="ARBA" id="ARBA00023040"/>
    </source>
</evidence>
<evidence type="ECO:0000256" key="10">
    <source>
        <dbReference type="SAM" id="Phobius"/>
    </source>
</evidence>
<dbReference type="Proteomes" id="UP000001593">
    <property type="component" value="Unassembled WGS sequence"/>
</dbReference>
<evidence type="ECO:0000259" key="11">
    <source>
        <dbReference type="PROSITE" id="PS50262"/>
    </source>
</evidence>
<keyword evidence="13" id="KW-1185">Reference proteome</keyword>
<feature type="transmembrane region" description="Helical" evidence="10">
    <location>
        <begin position="129"/>
        <end position="151"/>
    </location>
</feature>
<dbReference type="Gene3D" id="1.20.1070.10">
    <property type="entry name" value="Rhodopsin 7-helix transmembrane proteins"/>
    <property type="match status" value="1"/>
</dbReference>
<feature type="transmembrane region" description="Helical" evidence="10">
    <location>
        <begin position="99"/>
        <end position="117"/>
    </location>
</feature>
<keyword evidence="7" id="KW-0675">Receptor</keyword>
<dbReference type="GO" id="GO:0001609">
    <property type="term" value="F:G protein-coupled adenosine receptor activity"/>
    <property type="evidence" value="ECO:0000318"/>
    <property type="project" value="GO_Central"/>
</dbReference>
<keyword evidence="5" id="KW-0297">G-protein coupled receptor</keyword>
<reference evidence="12 13" key="1">
    <citation type="journal article" date="2007" name="Science">
        <title>Sea anemone genome reveals ancestral eumetazoan gene repertoire and genomic organization.</title>
        <authorList>
            <person name="Putnam N.H."/>
            <person name="Srivastava M."/>
            <person name="Hellsten U."/>
            <person name="Dirks B."/>
            <person name="Chapman J."/>
            <person name="Salamov A."/>
            <person name="Terry A."/>
            <person name="Shapiro H."/>
            <person name="Lindquist E."/>
            <person name="Kapitonov V.V."/>
            <person name="Jurka J."/>
            <person name="Genikhovich G."/>
            <person name="Grigoriev I.V."/>
            <person name="Lucas S.M."/>
            <person name="Steele R.E."/>
            <person name="Finnerty J.R."/>
            <person name="Technau U."/>
            <person name="Martindale M.Q."/>
            <person name="Rokhsar D.S."/>
        </authorList>
    </citation>
    <scope>NUCLEOTIDE SEQUENCE [LARGE SCALE GENOMIC DNA]</scope>
    <source>
        <strain evidence="13">CH2 X CH6</strain>
    </source>
</reference>
<evidence type="ECO:0000256" key="7">
    <source>
        <dbReference type="ARBA" id="ARBA00023170"/>
    </source>
</evidence>
<dbReference type="PANTHER" id="PTHR24246:SF27">
    <property type="entry name" value="ADENOSINE RECEPTOR, ISOFORM A"/>
    <property type="match status" value="1"/>
</dbReference>
<dbReference type="InParanoid" id="A7RTJ2"/>
<evidence type="ECO:0000256" key="9">
    <source>
        <dbReference type="ARBA" id="ARBA00023224"/>
    </source>
</evidence>
<dbReference type="PROSITE" id="PS50262">
    <property type="entry name" value="G_PROTEIN_RECEP_F1_2"/>
    <property type="match status" value="1"/>
</dbReference>
<keyword evidence="8" id="KW-0325">Glycoprotein</keyword>
<feature type="transmembrane region" description="Helical" evidence="10">
    <location>
        <begin position="20"/>
        <end position="41"/>
    </location>
</feature>
<evidence type="ECO:0000313" key="12">
    <source>
        <dbReference type="EMBL" id="EDO45274.1"/>
    </source>
</evidence>
<comment type="subcellular location">
    <subcellularLocation>
        <location evidence="1">Cell membrane</location>
        <topology evidence="1">Multi-pass membrane protein</topology>
    </subcellularLocation>
</comment>
<dbReference type="FunCoup" id="A7RTJ2">
    <property type="interactions" value="33"/>
</dbReference>
<evidence type="ECO:0000256" key="8">
    <source>
        <dbReference type="ARBA" id="ARBA00023180"/>
    </source>
</evidence>
<evidence type="ECO:0000256" key="1">
    <source>
        <dbReference type="ARBA" id="ARBA00004651"/>
    </source>
</evidence>
<proteinExistence type="predicted"/>
<dbReference type="KEGG" id="nve:5517313"/>
<dbReference type="AlphaFoldDB" id="A7RTJ2"/>
<feature type="transmembrane region" description="Helical" evidence="10">
    <location>
        <begin position="171"/>
        <end position="192"/>
    </location>
</feature>
<dbReference type="Pfam" id="PF00001">
    <property type="entry name" value="7tm_1"/>
    <property type="match status" value="1"/>
</dbReference>
<evidence type="ECO:0000313" key="13">
    <source>
        <dbReference type="Proteomes" id="UP000001593"/>
    </source>
</evidence>
<feature type="domain" description="G-protein coupled receptors family 1 profile" evidence="11">
    <location>
        <begin position="32"/>
        <end position="271"/>
    </location>
</feature>
<sequence>MDNSSLPFSTGMVSEKVIRVASIVTALVIVVGNMLTILTFVCNSHLRKRSFYLVINLVVADFLIGIIPATIFACITFSYGETNTGIYWVYMSSDRLLGLASMTTVALIAIERMWATVWPLRHLNSSCRVYVGAICASWLVPTLLTGLSISAQFNWSKIPVIWRKIAMHQPIAVIVILLMGTAAAYTITFVSFKRHTIQIEQAGSCSRVSRRQMQEQRLARTMCMVTGASILTWLPFVILNYLYITINPSLSLIVAFKILQYTNSAINPVFYAVKMPGFRKSLIKTVCFHRYR</sequence>
<accession>A7RTJ2</accession>
<dbReference type="OrthoDB" id="5967635at2759"/>
<keyword evidence="6 10" id="KW-0472">Membrane</keyword>
<dbReference type="InterPro" id="IPR017452">
    <property type="entry name" value="GPCR_Rhodpsn_7TM"/>
</dbReference>
<name>A7RTJ2_NEMVE</name>
<dbReference type="GO" id="GO:0007186">
    <property type="term" value="P:G protein-coupled receptor signaling pathway"/>
    <property type="evidence" value="ECO:0000318"/>
    <property type="project" value="GO_Central"/>
</dbReference>
<feature type="transmembrane region" description="Helical" evidence="10">
    <location>
        <begin position="53"/>
        <end position="79"/>
    </location>
</feature>
<dbReference type="InterPro" id="IPR000276">
    <property type="entry name" value="GPCR_Rhodpsn"/>
</dbReference>
<feature type="transmembrane region" description="Helical" evidence="10">
    <location>
        <begin position="218"/>
        <end position="244"/>
    </location>
</feature>
<protein>
    <recommendedName>
        <fullName evidence="11">G-protein coupled receptors family 1 profile domain-containing protein</fullName>
    </recommendedName>
</protein>
<evidence type="ECO:0000256" key="2">
    <source>
        <dbReference type="ARBA" id="ARBA00022475"/>
    </source>
</evidence>
<feature type="transmembrane region" description="Helical" evidence="10">
    <location>
        <begin position="250"/>
        <end position="273"/>
    </location>
</feature>
<organism evidence="12 13">
    <name type="scientific">Nematostella vectensis</name>
    <name type="common">Starlet sea anemone</name>
    <dbReference type="NCBI Taxonomy" id="45351"/>
    <lineage>
        <taxon>Eukaryota</taxon>
        <taxon>Metazoa</taxon>
        <taxon>Cnidaria</taxon>
        <taxon>Anthozoa</taxon>
        <taxon>Hexacorallia</taxon>
        <taxon>Actiniaria</taxon>
        <taxon>Edwardsiidae</taxon>
        <taxon>Nematostella</taxon>
    </lineage>
</organism>
<dbReference type="EMBL" id="DS469537">
    <property type="protein sequence ID" value="EDO45274.1"/>
    <property type="molecule type" value="Genomic_DNA"/>
</dbReference>
<keyword evidence="9" id="KW-0807">Transducer</keyword>
<dbReference type="PhylomeDB" id="A7RTJ2"/>
<dbReference type="GO" id="GO:0005886">
    <property type="term" value="C:plasma membrane"/>
    <property type="evidence" value="ECO:0000318"/>
    <property type="project" value="GO_Central"/>
</dbReference>
<evidence type="ECO:0000256" key="4">
    <source>
        <dbReference type="ARBA" id="ARBA00022989"/>
    </source>
</evidence>
<evidence type="ECO:0000256" key="3">
    <source>
        <dbReference type="ARBA" id="ARBA00022692"/>
    </source>
</evidence>
<keyword evidence="2" id="KW-1003">Cell membrane</keyword>
<dbReference type="SUPFAM" id="SSF81321">
    <property type="entry name" value="Family A G protein-coupled receptor-like"/>
    <property type="match status" value="1"/>
</dbReference>
<dbReference type="HOGENOM" id="CLU_009579_16_0_1"/>
<keyword evidence="3 10" id="KW-0812">Transmembrane</keyword>